<dbReference type="Proteomes" id="UP000028521">
    <property type="component" value="Unassembled WGS sequence"/>
</dbReference>
<dbReference type="InterPro" id="IPR025202">
    <property type="entry name" value="PLD-like_dom"/>
</dbReference>
<evidence type="ECO:0000256" key="3">
    <source>
        <dbReference type="ARBA" id="ARBA00022516"/>
    </source>
</evidence>
<keyword evidence="8 12" id="KW-0443">Lipid metabolism</keyword>
<keyword evidence="7 12" id="KW-1133">Transmembrane helix</keyword>
<comment type="similarity">
    <text evidence="12">Belongs to the phospholipase D family. Cardiolipin synthase subfamily.</text>
</comment>
<evidence type="ECO:0000256" key="5">
    <source>
        <dbReference type="ARBA" id="ARBA00022692"/>
    </source>
</evidence>
<comment type="catalytic activity">
    <reaction evidence="12">
        <text>2 a 1,2-diacyl-sn-glycero-3-phospho-(1'-sn-glycerol) = a cardiolipin + glycerol</text>
        <dbReference type="Rhea" id="RHEA:31451"/>
        <dbReference type="ChEBI" id="CHEBI:17754"/>
        <dbReference type="ChEBI" id="CHEBI:62237"/>
        <dbReference type="ChEBI" id="CHEBI:64716"/>
    </reaction>
</comment>
<evidence type="ECO:0000256" key="9">
    <source>
        <dbReference type="ARBA" id="ARBA00023136"/>
    </source>
</evidence>
<dbReference type="EMBL" id="JPFK01000002">
    <property type="protein sequence ID" value="KFB02238.1"/>
    <property type="molecule type" value="Genomic_DNA"/>
</dbReference>
<evidence type="ECO:0000256" key="1">
    <source>
        <dbReference type="ARBA" id="ARBA00004651"/>
    </source>
</evidence>
<keyword evidence="2 12" id="KW-1003">Cell membrane</keyword>
<evidence type="ECO:0000256" key="10">
    <source>
        <dbReference type="ARBA" id="ARBA00023209"/>
    </source>
</evidence>
<dbReference type="HAMAP" id="MF_01916">
    <property type="entry name" value="Cardiolipin_synth_Cls"/>
    <property type="match status" value="1"/>
</dbReference>
<evidence type="ECO:0000313" key="15">
    <source>
        <dbReference type="EMBL" id="KFB02238.1"/>
    </source>
</evidence>
<keyword evidence="10 12" id="KW-0594">Phospholipid biosynthesis</keyword>
<feature type="domain" description="PLD phosphodiesterase" evidence="14">
    <location>
        <begin position="220"/>
        <end position="247"/>
    </location>
</feature>
<proteinExistence type="inferred from homology"/>
<evidence type="ECO:0000256" key="8">
    <source>
        <dbReference type="ARBA" id="ARBA00023098"/>
    </source>
</evidence>
<evidence type="ECO:0000259" key="14">
    <source>
        <dbReference type="PROSITE" id="PS50035"/>
    </source>
</evidence>
<gene>
    <name evidence="15" type="ORF">IA57_00960</name>
</gene>
<dbReference type="RefSeq" id="WP_036118035.1">
    <property type="nucleotide sequence ID" value="NZ_BMET01000002.1"/>
</dbReference>
<feature type="active site" evidence="12">
    <location>
        <position position="225"/>
    </location>
</feature>
<dbReference type="Pfam" id="PF13396">
    <property type="entry name" value="PLDc_N"/>
    <property type="match status" value="1"/>
</dbReference>
<reference evidence="15 16" key="1">
    <citation type="journal article" date="2014" name="Genome Announc.">
        <title>Draft Genome Sequence of the Algicidal Bacterium Mangrovimonas yunxiaonensis Strain LY01.</title>
        <authorList>
            <person name="Li Y."/>
            <person name="Zhu H."/>
            <person name="Li C."/>
            <person name="Zhang H."/>
            <person name="Chen Z."/>
            <person name="Zheng W."/>
            <person name="Xu H."/>
            <person name="Zheng T."/>
        </authorList>
    </citation>
    <scope>NUCLEOTIDE SEQUENCE [LARGE SCALE GENOMIC DNA]</scope>
    <source>
        <strain evidence="15 16">LY01</strain>
    </source>
</reference>
<dbReference type="SMART" id="SM00155">
    <property type="entry name" value="PLDc"/>
    <property type="match status" value="2"/>
</dbReference>
<evidence type="ECO:0000256" key="12">
    <source>
        <dbReference type="HAMAP-Rule" id="MF_01916"/>
    </source>
</evidence>
<feature type="active site" evidence="12">
    <location>
        <position position="402"/>
    </location>
</feature>
<feature type="domain" description="PLD phosphodiesterase" evidence="14">
    <location>
        <begin position="397"/>
        <end position="424"/>
    </location>
</feature>
<keyword evidence="4 12" id="KW-0808">Transferase</keyword>
<dbReference type="GO" id="GO:0032049">
    <property type="term" value="P:cardiolipin biosynthetic process"/>
    <property type="evidence" value="ECO:0007669"/>
    <property type="project" value="UniProtKB-UniRule"/>
</dbReference>
<dbReference type="STRING" id="1197477.IA57_00960"/>
<feature type="transmembrane region" description="Helical" evidence="12">
    <location>
        <begin position="12"/>
        <end position="33"/>
    </location>
</feature>
<dbReference type="GO" id="GO:0008808">
    <property type="term" value="F:cardiolipin synthase activity"/>
    <property type="evidence" value="ECO:0007669"/>
    <property type="project" value="UniProtKB-UniRule"/>
</dbReference>
<comment type="function">
    <text evidence="12">Catalyzes the reversible phosphatidyl group transfer from one phosphatidylglycerol molecule to another to form cardiolipin (CL) (diphosphatidylglycerol) and glycerol.</text>
</comment>
<evidence type="ECO:0000256" key="7">
    <source>
        <dbReference type="ARBA" id="ARBA00022989"/>
    </source>
</evidence>
<accession>A0A084TNF2</accession>
<keyword evidence="6" id="KW-0677">Repeat</keyword>
<keyword evidence="3 12" id="KW-0444">Lipid biosynthesis</keyword>
<dbReference type="eggNOG" id="COG1502">
    <property type="taxonomic scope" value="Bacteria"/>
</dbReference>
<sequence length="484" mass="55486">MLEFVKSHFWNILIGVNYMLAISAAIVILFKNINPSKTLSYIIVLVFFPFFGLLIYYFFGQEYRKNKIFNRKRILNKSVVKRVQEEQVLNKRELADVSKKLNEKIKLVRLLHNSDKSPLTLENDVTLLIDGNMKFKQLLKDLKAAKHHIHLEYYIIKDDNIGTKVIDVLCEKAEAGVKVRLIFDDVGSKISRAARKRLKQSGVAFFPFMPVLFPRFSGKMNYRNHRKIVVVDGEIGYVGGINISDKYVNYDDAQQYWRDTHIRLVGEAVKQLQIHFLTTWDFVSGASLSITSSYFPEITCKKDVAVQIAGSGPDTDWANIMEVLILAITTADKYVYITTPYFIPNDEIITAIQIADKSGVEVKIIVPQKSDSWTAEHATNSFLGPLLEAGVEVYRYTKGFVHAKTVVIDDVFCTVGTANMDYRSFNINFEINALIYNNEVGARLKQQFLKDLEACEKLELNSWQQRPGYIKLQESFCRLWAPLL</sequence>
<evidence type="ECO:0000256" key="6">
    <source>
        <dbReference type="ARBA" id="ARBA00022737"/>
    </source>
</evidence>
<dbReference type="PANTHER" id="PTHR21248">
    <property type="entry name" value="CARDIOLIPIN SYNTHASE"/>
    <property type="match status" value="1"/>
</dbReference>
<dbReference type="SUPFAM" id="SSF56024">
    <property type="entry name" value="Phospholipase D/nuclease"/>
    <property type="match status" value="2"/>
</dbReference>
<dbReference type="OrthoDB" id="9762009at2"/>
<keyword evidence="5 12" id="KW-0812">Transmembrane</keyword>
<feature type="active site" evidence="12">
    <location>
        <position position="404"/>
    </location>
</feature>
<dbReference type="InterPro" id="IPR001736">
    <property type="entry name" value="PLipase_D/transphosphatidylase"/>
</dbReference>
<feature type="active site" evidence="12">
    <location>
        <position position="227"/>
    </location>
</feature>
<dbReference type="CDD" id="cd09112">
    <property type="entry name" value="PLDc_CLS_2"/>
    <property type="match status" value="1"/>
</dbReference>
<evidence type="ECO:0000256" key="11">
    <source>
        <dbReference type="ARBA" id="ARBA00023264"/>
    </source>
</evidence>
<dbReference type="EC" id="2.7.8.-" evidence="12 13"/>
<dbReference type="PROSITE" id="PS50035">
    <property type="entry name" value="PLD"/>
    <property type="match status" value="2"/>
</dbReference>
<dbReference type="InterPro" id="IPR030874">
    <property type="entry name" value="Cardiolipin_synth_Firmi"/>
</dbReference>
<dbReference type="PANTHER" id="PTHR21248:SF22">
    <property type="entry name" value="PHOSPHOLIPASE D"/>
    <property type="match status" value="1"/>
</dbReference>
<name>A0A084TNF2_9FLAO</name>
<dbReference type="AlphaFoldDB" id="A0A084TNF2"/>
<keyword evidence="16" id="KW-1185">Reference proteome</keyword>
<dbReference type="InterPro" id="IPR022924">
    <property type="entry name" value="Cardiolipin_synthase"/>
</dbReference>
<dbReference type="NCBIfam" id="TIGR04265">
    <property type="entry name" value="bac_cardiolipin"/>
    <property type="match status" value="1"/>
</dbReference>
<dbReference type="Pfam" id="PF13091">
    <property type="entry name" value="PLDc_2"/>
    <property type="match status" value="2"/>
</dbReference>
<dbReference type="CDD" id="cd09110">
    <property type="entry name" value="PLDc_CLS_1"/>
    <property type="match status" value="1"/>
</dbReference>
<comment type="caution">
    <text evidence="15">The sequence shown here is derived from an EMBL/GenBank/DDBJ whole genome shotgun (WGS) entry which is preliminary data.</text>
</comment>
<evidence type="ECO:0000313" key="16">
    <source>
        <dbReference type="Proteomes" id="UP000028521"/>
    </source>
</evidence>
<protein>
    <recommendedName>
        <fullName evidence="12 13">Cardiolipin synthase</fullName>
        <shortName evidence="12">CL synthase</shortName>
        <ecNumber evidence="12 13">2.7.8.-</ecNumber>
    </recommendedName>
</protein>
<evidence type="ECO:0000256" key="4">
    <source>
        <dbReference type="ARBA" id="ARBA00022679"/>
    </source>
</evidence>
<keyword evidence="11 12" id="KW-1208">Phospholipid metabolism</keyword>
<feature type="active site" evidence="12">
    <location>
        <position position="232"/>
    </location>
</feature>
<feature type="active site" evidence="12">
    <location>
        <position position="409"/>
    </location>
</feature>
<dbReference type="GO" id="GO:0005886">
    <property type="term" value="C:plasma membrane"/>
    <property type="evidence" value="ECO:0007669"/>
    <property type="project" value="UniProtKB-SubCell"/>
</dbReference>
<reference evidence="16" key="2">
    <citation type="submission" date="2014-07" db="EMBL/GenBank/DDBJ databases">
        <title>Genome sequence of Mangrovimonas yunxiaonensis.</title>
        <authorList>
            <person name="Li Y."/>
            <person name="Zheng T."/>
        </authorList>
    </citation>
    <scope>NUCLEOTIDE SEQUENCE [LARGE SCALE GENOMIC DNA]</scope>
    <source>
        <strain evidence="16">LY01</strain>
    </source>
</reference>
<evidence type="ECO:0000256" key="2">
    <source>
        <dbReference type="ARBA" id="ARBA00022475"/>
    </source>
</evidence>
<dbReference type="Gene3D" id="3.30.870.10">
    <property type="entry name" value="Endonuclease Chain A"/>
    <property type="match status" value="2"/>
</dbReference>
<organism evidence="15 16">
    <name type="scientific">Mangrovimonas yunxiaonensis</name>
    <dbReference type="NCBI Taxonomy" id="1197477"/>
    <lineage>
        <taxon>Bacteria</taxon>
        <taxon>Pseudomonadati</taxon>
        <taxon>Bacteroidota</taxon>
        <taxon>Flavobacteriia</taxon>
        <taxon>Flavobacteriales</taxon>
        <taxon>Flavobacteriaceae</taxon>
        <taxon>Mangrovimonas</taxon>
    </lineage>
</organism>
<evidence type="ECO:0000256" key="13">
    <source>
        <dbReference type="NCBIfam" id="TIGR04265"/>
    </source>
</evidence>
<feature type="transmembrane region" description="Helical" evidence="12">
    <location>
        <begin position="39"/>
        <end position="59"/>
    </location>
</feature>
<dbReference type="InterPro" id="IPR027379">
    <property type="entry name" value="CLS_N"/>
</dbReference>
<keyword evidence="9 12" id="KW-0472">Membrane</keyword>
<comment type="subcellular location">
    <subcellularLocation>
        <location evidence="1 12">Cell membrane</location>
        <topology evidence="1 12">Multi-pass membrane protein</topology>
    </subcellularLocation>
</comment>